<evidence type="ECO:0000259" key="3">
    <source>
        <dbReference type="Pfam" id="PF01494"/>
    </source>
</evidence>
<proteinExistence type="predicted"/>
<evidence type="ECO:0000256" key="2">
    <source>
        <dbReference type="ARBA" id="ARBA00022827"/>
    </source>
</evidence>
<dbReference type="Pfam" id="PF01494">
    <property type="entry name" value="FAD_binding_3"/>
    <property type="match status" value="1"/>
</dbReference>
<dbReference type="EMBL" id="ATIB01000069">
    <property type="protein sequence ID" value="EQB00503.1"/>
    <property type="molecule type" value="Genomic_DNA"/>
</dbReference>
<name>T0GKE4_9SPHN</name>
<keyword evidence="5" id="KW-1185">Reference proteome</keyword>
<dbReference type="RefSeq" id="WP_021245326.1">
    <property type="nucleotide sequence ID" value="NZ_ATIB01000069.1"/>
</dbReference>
<dbReference type="Gene3D" id="3.50.50.60">
    <property type="entry name" value="FAD/NAD(P)-binding domain"/>
    <property type="match status" value="1"/>
</dbReference>
<dbReference type="InterPro" id="IPR002938">
    <property type="entry name" value="FAD-bd"/>
</dbReference>
<dbReference type="PANTHER" id="PTHR43004">
    <property type="entry name" value="TRK SYSTEM POTASSIUM UPTAKE PROTEIN"/>
    <property type="match status" value="1"/>
</dbReference>
<feature type="domain" description="FAD-binding" evidence="3">
    <location>
        <begin position="7"/>
        <end position="369"/>
    </location>
</feature>
<comment type="caution">
    <text evidence="4">The sequence shown here is derived from an EMBL/GenBank/DDBJ whole genome shotgun (WGS) entry which is preliminary data.</text>
</comment>
<dbReference type="GO" id="GO:0016709">
    <property type="term" value="F:oxidoreductase activity, acting on paired donors, with incorporation or reduction of molecular oxygen, NAD(P)H as one donor, and incorporation of one atom of oxygen"/>
    <property type="evidence" value="ECO:0007669"/>
    <property type="project" value="UniProtKB-ARBA"/>
</dbReference>
<dbReference type="eggNOG" id="COG0654">
    <property type="taxonomic scope" value="Bacteria"/>
</dbReference>
<protein>
    <recommendedName>
        <fullName evidence="3">FAD-binding domain-containing protein</fullName>
    </recommendedName>
</protein>
<dbReference type="InterPro" id="IPR036188">
    <property type="entry name" value="FAD/NAD-bd_sf"/>
</dbReference>
<dbReference type="AlphaFoldDB" id="T0GKE4"/>
<keyword evidence="1" id="KW-0285">Flavoprotein</keyword>
<dbReference type="Gene3D" id="3.30.9.10">
    <property type="entry name" value="D-Amino Acid Oxidase, subunit A, domain 2"/>
    <property type="match status" value="1"/>
</dbReference>
<dbReference type="SUPFAM" id="SSF51905">
    <property type="entry name" value="FAD/NAD(P)-binding domain"/>
    <property type="match status" value="1"/>
</dbReference>
<gene>
    <name evidence="4" type="ORF">L485_13260</name>
</gene>
<dbReference type="Proteomes" id="UP000015524">
    <property type="component" value="Unassembled WGS sequence"/>
</dbReference>
<sequence>MDVITKADVLVVGTGPAGGTMALALARLGVDVMVINKYPWTAPTPRAHITNQRTVEVLRDLGLADEALALAAPNDLMGENTYCTSLAGDELGRLRTWGTQPHRRSDYELASPERICDLPQNLLEPLLAGGAARQGARVRFSTEFLRCEQDGEGVTSWVRERDTGREYAIRSKYLIGADGANSLVVDQAGLPLEGKMGVSGSINIVFEADLSRFVAHRPSVLYWIFQPGSSVGGMGIGVVRMVRPWHKWLAIWGYEDVANPPKIDDEFAKSILYNLIGDDQVDIKIESFSTWTVNDMYATKLSAGRIYCMGDAVHRHPPTNGLGSNHSIQDAYNLAWKMALVLGGKAGPDLLESYNAERAPIAKQTVTRANKSLGCFPPILEALGLFSTDDPAQMRRNMASIKDSTPEAADRRAALRIAIDGSDFVYNCHGVEMNQRYASHAVVGDGTTPPQYDRDPELFYQPTSFPGARLPHGWVARNGAQISTLALCGGGEFTLLTGLGGEAWVEAAATVSARFGVPIRVHVIGPGRPIEDPHGDFARIRETSEHGAILVRPDVYVGWRADSVSADATDRLCSAMATILALPAETVSECADEMVVGTAG</sequence>
<accession>T0GKE4</accession>
<organism evidence="4 5">
    <name type="scientific">Sphingobium baderi LL03</name>
    <dbReference type="NCBI Taxonomy" id="1114964"/>
    <lineage>
        <taxon>Bacteria</taxon>
        <taxon>Pseudomonadati</taxon>
        <taxon>Pseudomonadota</taxon>
        <taxon>Alphaproteobacteria</taxon>
        <taxon>Sphingomonadales</taxon>
        <taxon>Sphingomonadaceae</taxon>
        <taxon>Sphingobium</taxon>
    </lineage>
</organism>
<dbReference type="Pfam" id="PF21274">
    <property type="entry name" value="Rng_hyd_C"/>
    <property type="match status" value="1"/>
</dbReference>
<dbReference type="GO" id="GO:0071949">
    <property type="term" value="F:FAD binding"/>
    <property type="evidence" value="ECO:0007669"/>
    <property type="project" value="InterPro"/>
</dbReference>
<dbReference type="InterPro" id="IPR050641">
    <property type="entry name" value="RIFMO-like"/>
</dbReference>
<dbReference type="PANTHER" id="PTHR43004:SF8">
    <property type="entry name" value="FAD-BINDING DOMAIN-CONTAINING PROTEIN-RELATED"/>
    <property type="match status" value="1"/>
</dbReference>
<dbReference type="OrthoDB" id="9791689at2"/>
<evidence type="ECO:0000256" key="1">
    <source>
        <dbReference type="ARBA" id="ARBA00022630"/>
    </source>
</evidence>
<dbReference type="Gene3D" id="3.40.30.120">
    <property type="match status" value="1"/>
</dbReference>
<reference evidence="4 5" key="1">
    <citation type="journal article" date="2013" name="Genome Announc.">
        <title>Draft Genome Sequence of a Hexachlorocyclohexane-Degrading Bacterium, Sphingobium baderi Strain LL03T.</title>
        <authorList>
            <person name="Kaur J."/>
            <person name="Verma H."/>
            <person name="Tripathi C."/>
            <person name="Khurana J.P."/>
            <person name="Lal R."/>
        </authorList>
    </citation>
    <scope>NUCLEOTIDE SEQUENCE [LARGE SCALE GENOMIC DNA]</scope>
    <source>
        <strain evidence="4 5">LL03</strain>
    </source>
</reference>
<keyword evidence="2" id="KW-0274">FAD</keyword>
<evidence type="ECO:0000313" key="4">
    <source>
        <dbReference type="EMBL" id="EQB00503.1"/>
    </source>
</evidence>
<evidence type="ECO:0000313" key="5">
    <source>
        <dbReference type="Proteomes" id="UP000015524"/>
    </source>
</evidence>
<dbReference type="PATRIC" id="fig|1114964.3.peg.2593"/>
<dbReference type="PRINTS" id="PR00420">
    <property type="entry name" value="RNGMNOXGNASE"/>
</dbReference>